<sequence>MWIEAAILKYPTNKEAWKIVKITQPTPFDYSKFAITPEMLERNASWKILKSHNGVSYFLSNLDPPDITTNTTMRAKEIRALRSQFLVINIPVHDKHLSSRFKFEPITGVLVLPDEKSYGVVVQIVPHNETHDRILAEYWQAEVEGIVPKTEGEPTSLTITSPGPSDVHQAETMIKEDYMVTHYWIDIMREGFCKGFEDYECEDINYDWAGD</sequence>
<dbReference type="Proteomes" id="UP000006064">
    <property type="component" value="Chromosome"/>
</dbReference>
<accession>I3ZUC8</accession>
<keyword evidence="2" id="KW-1185">Reference proteome</keyword>
<dbReference type="GeneID" id="13037497"/>
<reference evidence="1 2" key="1">
    <citation type="journal article" date="2012" name="J. Bacteriol.">
        <title>Complete Genome Sequence of the Hyperthermophilic Archaeon Thermococcus sp. Strain CL1, Isolated from a Paralvinella sp. Polychaete Worm Collected from a Hydrothermal Vent.</title>
        <authorList>
            <person name="Jung J.H."/>
            <person name="Holden J.F."/>
            <person name="Seo D.H."/>
            <person name="Park K.H."/>
            <person name="Shin H."/>
            <person name="Ryu S."/>
            <person name="Lee J.H."/>
            <person name="Park C.S."/>
        </authorList>
    </citation>
    <scope>NUCLEOTIDE SEQUENCE [LARGE SCALE GENOMIC DNA]</scope>
    <source>
        <strain evidence="2">DSM 27260 / KACC 17922 / CL1</strain>
    </source>
</reference>
<organism evidence="1 2">
    <name type="scientific">Thermococcus cleftensis (strain DSM 27260 / KACC 17922 / CL1)</name>
    <dbReference type="NCBI Taxonomy" id="163003"/>
    <lineage>
        <taxon>Archaea</taxon>
        <taxon>Methanobacteriati</taxon>
        <taxon>Methanobacteriota</taxon>
        <taxon>Thermococci</taxon>
        <taxon>Thermococcales</taxon>
        <taxon>Thermococcaceae</taxon>
        <taxon>Thermococcus</taxon>
    </lineage>
</organism>
<evidence type="ECO:0000313" key="1">
    <source>
        <dbReference type="EMBL" id="AFL95312.1"/>
    </source>
</evidence>
<dbReference type="STRING" id="163003.CL1_1109"/>
<evidence type="ECO:0000313" key="2">
    <source>
        <dbReference type="Proteomes" id="UP000006064"/>
    </source>
</evidence>
<gene>
    <name evidence="1" type="ORF">CL1_1109</name>
</gene>
<dbReference type="KEGG" id="thm:CL1_1109"/>
<dbReference type="RefSeq" id="WP_014788947.1">
    <property type="nucleotide sequence ID" value="NC_018015.1"/>
</dbReference>
<dbReference type="HOGENOM" id="CLU_1302681_0_0_2"/>
<protein>
    <submittedName>
        <fullName evidence="1">Uncharacterized protein</fullName>
    </submittedName>
</protein>
<name>I3ZUC8_THECF</name>
<dbReference type="EMBL" id="CP003651">
    <property type="protein sequence ID" value="AFL95312.1"/>
    <property type="molecule type" value="Genomic_DNA"/>
</dbReference>
<proteinExistence type="predicted"/>
<dbReference type="AlphaFoldDB" id="I3ZUC8"/>